<keyword evidence="2" id="KW-1185">Reference proteome</keyword>
<dbReference type="AlphaFoldDB" id="A0A8J3BMT0"/>
<evidence type="ECO:0000313" key="1">
    <source>
        <dbReference type="EMBL" id="GGK30404.1"/>
    </source>
</evidence>
<evidence type="ECO:0000313" key="2">
    <source>
        <dbReference type="Proteomes" id="UP000662200"/>
    </source>
</evidence>
<name>A0A8J3BMT0_9ACTN</name>
<reference evidence="1" key="1">
    <citation type="journal article" date="2014" name="Int. J. Syst. Evol. Microbiol.">
        <title>Complete genome sequence of Corynebacterium casei LMG S-19264T (=DSM 44701T), isolated from a smear-ripened cheese.</title>
        <authorList>
            <consortium name="US DOE Joint Genome Institute (JGI-PGF)"/>
            <person name="Walter F."/>
            <person name="Albersmeier A."/>
            <person name="Kalinowski J."/>
            <person name="Ruckert C."/>
        </authorList>
    </citation>
    <scope>NUCLEOTIDE SEQUENCE</scope>
    <source>
        <strain evidence="1">JCM 3091</strain>
    </source>
</reference>
<organism evidence="1 2">
    <name type="scientific">Pilimelia terevasa</name>
    <dbReference type="NCBI Taxonomy" id="53372"/>
    <lineage>
        <taxon>Bacteria</taxon>
        <taxon>Bacillati</taxon>
        <taxon>Actinomycetota</taxon>
        <taxon>Actinomycetes</taxon>
        <taxon>Micromonosporales</taxon>
        <taxon>Micromonosporaceae</taxon>
        <taxon>Pilimelia</taxon>
    </lineage>
</organism>
<protein>
    <recommendedName>
        <fullName evidence="3">DUF393 domain-containing protein</fullName>
    </recommendedName>
</protein>
<dbReference type="Pfam" id="PF04134">
    <property type="entry name" value="DCC1-like"/>
    <property type="match status" value="1"/>
</dbReference>
<dbReference type="EMBL" id="BMQC01000007">
    <property type="protein sequence ID" value="GGK30404.1"/>
    <property type="molecule type" value="Genomic_DNA"/>
</dbReference>
<gene>
    <name evidence="1" type="ORF">GCM10010124_23980</name>
</gene>
<accession>A0A8J3BMT0</accession>
<dbReference type="RefSeq" id="WP_189114348.1">
    <property type="nucleotide sequence ID" value="NZ_BMQC01000007.1"/>
</dbReference>
<dbReference type="InterPro" id="IPR007263">
    <property type="entry name" value="DCC1-like"/>
</dbReference>
<proteinExistence type="predicted"/>
<sequence length="136" mass="14710">MAPDLALLVYDGDCGFCTRCVEFARAQVRPQVRMAPWQQLDLAAWGLTRAQCLAAAQWCGTDGGRAAGPVAIAHALRTAPNWWRHVGALLAAAPVRWLAWPVYRVVARHRHRLPGGTAACALPERDSAGPPGADRH</sequence>
<comment type="caution">
    <text evidence="1">The sequence shown here is derived from an EMBL/GenBank/DDBJ whole genome shotgun (WGS) entry which is preliminary data.</text>
</comment>
<reference evidence="1" key="2">
    <citation type="submission" date="2020-09" db="EMBL/GenBank/DDBJ databases">
        <authorList>
            <person name="Sun Q."/>
            <person name="Ohkuma M."/>
        </authorList>
    </citation>
    <scope>NUCLEOTIDE SEQUENCE</scope>
    <source>
        <strain evidence="1">JCM 3091</strain>
    </source>
</reference>
<dbReference type="GO" id="GO:0015035">
    <property type="term" value="F:protein-disulfide reductase activity"/>
    <property type="evidence" value="ECO:0007669"/>
    <property type="project" value="InterPro"/>
</dbReference>
<dbReference type="Proteomes" id="UP000662200">
    <property type="component" value="Unassembled WGS sequence"/>
</dbReference>
<evidence type="ECO:0008006" key="3">
    <source>
        <dbReference type="Google" id="ProtNLM"/>
    </source>
</evidence>